<dbReference type="SUPFAM" id="SSF53448">
    <property type="entry name" value="Nucleotide-diphospho-sugar transferases"/>
    <property type="match status" value="1"/>
</dbReference>
<dbReference type="NCBIfam" id="TIGR02623">
    <property type="entry name" value="G1P_cyt_trans"/>
    <property type="match status" value="1"/>
</dbReference>
<protein>
    <submittedName>
        <fullName evidence="2">Glucose-1-phosphate cytidylyltransferase</fullName>
        <ecNumber evidence="2">2.7.7.33</ecNumber>
    </submittedName>
</protein>
<dbReference type="AlphaFoldDB" id="A0A6H3FBL3"/>
<gene>
    <name evidence="2" type="primary">rfbF</name>
    <name evidence="2" type="ORF">EB812_01630</name>
</gene>
<dbReference type="GO" id="GO:0009243">
    <property type="term" value="P:O antigen biosynthetic process"/>
    <property type="evidence" value="ECO:0007669"/>
    <property type="project" value="InterPro"/>
</dbReference>
<accession>A0A6H3FBL3</accession>
<dbReference type="PANTHER" id="PTHR47183:SF1">
    <property type="entry name" value="GLUCOSE-1-PHOSPHATE CYTIDYLYLTRANSFERASE"/>
    <property type="match status" value="1"/>
</dbReference>
<evidence type="ECO:0000259" key="1">
    <source>
        <dbReference type="Pfam" id="PF00483"/>
    </source>
</evidence>
<dbReference type="CDD" id="cd02524">
    <property type="entry name" value="G1P_cytidylyltransferase"/>
    <property type="match status" value="1"/>
</dbReference>
<dbReference type="InterPro" id="IPR013446">
    <property type="entry name" value="G1P_cyt_trans-like"/>
</dbReference>
<dbReference type="EC" id="2.7.7.33" evidence="2"/>
<dbReference type="InterPro" id="IPR005835">
    <property type="entry name" value="NTP_transferase_dom"/>
</dbReference>
<evidence type="ECO:0000313" key="3">
    <source>
        <dbReference type="Proteomes" id="UP000292919"/>
    </source>
</evidence>
<keyword evidence="2" id="KW-0548">Nucleotidyltransferase</keyword>
<keyword evidence="2" id="KW-0808">Transferase</keyword>
<dbReference type="Gene3D" id="3.90.550.10">
    <property type="entry name" value="Spore Coat Polysaccharide Biosynthesis Protein SpsA, Chain A"/>
    <property type="match status" value="1"/>
</dbReference>
<dbReference type="RefSeq" id="WP_118230295.1">
    <property type="nucleotide sequence ID" value="NZ_DBFBQU010000261.1"/>
</dbReference>
<feature type="domain" description="Nucleotidyl transferase" evidence="1">
    <location>
        <begin position="2"/>
        <end position="228"/>
    </location>
</feature>
<sequence>MKVVILCGGKGTRLREETSVKPKPMVEIGGRPVLWHIMSIYARFGFKDFILPLGYKGEVIKQYFHDYNIRNTDFTVDLKSGALTVYPNHAEDWRVTLCDTGQETLKGGRLKRVAKYIDTDRFMVTYGDGVADIDLNKLIAFHEQSGCMGTFTGVRMPSRFGSVRTDAAGKILSWEEKPLLNEYINCGFFVFKREFLDYLSEDESCDLEKEPLQRLAAEGQLSMYAHPGQWQCMDTLRDSLFLNELWDSGRAFWA</sequence>
<dbReference type="InterPro" id="IPR029044">
    <property type="entry name" value="Nucleotide-diphossugar_trans"/>
</dbReference>
<dbReference type="GO" id="GO:0047343">
    <property type="term" value="F:glucose-1-phosphate cytidylyltransferase activity"/>
    <property type="evidence" value="ECO:0007669"/>
    <property type="project" value="UniProtKB-EC"/>
</dbReference>
<keyword evidence="3" id="KW-1185">Reference proteome</keyword>
<name>A0A6H3FBL3_9BACT</name>
<reference evidence="2 3" key="1">
    <citation type="submission" date="2018-12" db="EMBL/GenBank/DDBJ databases">
        <title>First genome draft of Desulfovibrio legallis sp. nov.</title>
        <authorList>
            <person name="Ben Dhia O."/>
            <person name="Najjari A."/>
            <person name="Ferjani R."/>
            <person name="Fhoula I."/>
            <person name="Fardeau M.-L."/>
            <person name="Boudabbous A."/>
            <person name="Ouzari H.I."/>
        </authorList>
    </citation>
    <scope>NUCLEOTIDE SEQUENCE [LARGE SCALE GENOMIC DNA]</scope>
    <source>
        <strain evidence="2 3">H1T</strain>
    </source>
</reference>
<organism evidence="2 3">
    <name type="scientific">Desulfovibrio legallii</name>
    <dbReference type="NCBI Taxonomy" id="571438"/>
    <lineage>
        <taxon>Bacteria</taxon>
        <taxon>Pseudomonadati</taxon>
        <taxon>Thermodesulfobacteriota</taxon>
        <taxon>Desulfovibrionia</taxon>
        <taxon>Desulfovibrionales</taxon>
        <taxon>Desulfovibrionaceae</taxon>
        <taxon>Desulfovibrio</taxon>
    </lineage>
</organism>
<dbReference type="Proteomes" id="UP000292919">
    <property type="component" value="Unassembled WGS sequence"/>
</dbReference>
<dbReference type="EMBL" id="SIXC01000002">
    <property type="protein sequence ID" value="TBH81491.1"/>
    <property type="molecule type" value="Genomic_DNA"/>
</dbReference>
<proteinExistence type="predicted"/>
<dbReference type="Pfam" id="PF00483">
    <property type="entry name" value="NTP_transferase"/>
    <property type="match status" value="1"/>
</dbReference>
<evidence type="ECO:0000313" key="2">
    <source>
        <dbReference type="EMBL" id="TBH81491.1"/>
    </source>
</evidence>
<dbReference type="PANTHER" id="PTHR47183">
    <property type="entry name" value="GLUCOSE-1-PHOSPHATE CYTIDYLYLTRANSFERASE-RELATED"/>
    <property type="match status" value="1"/>
</dbReference>
<comment type="caution">
    <text evidence="2">The sequence shown here is derived from an EMBL/GenBank/DDBJ whole genome shotgun (WGS) entry which is preliminary data.</text>
</comment>
<dbReference type="InterPro" id="IPR046981">
    <property type="entry name" value="G1P_cyt_trans"/>
</dbReference>